<dbReference type="EMBL" id="VRZA01000010">
    <property type="protein sequence ID" value="TXS89516.1"/>
    <property type="molecule type" value="Genomic_DNA"/>
</dbReference>
<dbReference type="SUPFAM" id="SSF51735">
    <property type="entry name" value="NAD(P)-binding Rossmann-fold domains"/>
    <property type="match status" value="1"/>
</dbReference>
<dbReference type="InterPro" id="IPR051604">
    <property type="entry name" value="Ergot_Alk_Oxidoreductase"/>
</dbReference>
<protein>
    <submittedName>
        <fullName evidence="2">NAD(P)H-binding protein</fullName>
    </submittedName>
</protein>
<accession>A0A5C8ZLR4</accession>
<proteinExistence type="predicted"/>
<organism evidence="2 3">
    <name type="scientific">Parahaliea maris</name>
    <dbReference type="NCBI Taxonomy" id="2716870"/>
    <lineage>
        <taxon>Bacteria</taxon>
        <taxon>Pseudomonadati</taxon>
        <taxon>Pseudomonadota</taxon>
        <taxon>Gammaproteobacteria</taxon>
        <taxon>Cellvibrionales</taxon>
        <taxon>Halieaceae</taxon>
        <taxon>Parahaliea</taxon>
    </lineage>
</organism>
<evidence type="ECO:0000313" key="2">
    <source>
        <dbReference type="EMBL" id="TXS89516.1"/>
    </source>
</evidence>
<feature type="domain" description="NmrA-like" evidence="1">
    <location>
        <begin position="8"/>
        <end position="229"/>
    </location>
</feature>
<dbReference type="Proteomes" id="UP000321039">
    <property type="component" value="Unassembled WGS sequence"/>
</dbReference>
<name>A0A5C8ZLR4_9GAMM</name>
<comment type="caution">
    <text evidence="2">The sequence shown here is derived from an EMBL/GenBank/DDBJ whole genome shotgun (WGS) entry which is preliminary data.</text>
</comment>
<dbReference type="Gene3D" id="3.90.25.10">
    <property type="entry name" value="UDP-galactose 4-epimerase, domain 1"/>
    <property type="match status" value="1"/>
</dbReference>
<evidence type="ECO:0000313" key="3">
    <source>
        <dbReference type="Proteomes" id="UP000321039"/>
    </source>
</evidence>
<dbReference type="AlphaFoldDB" id="A0A5C8ZLR4"/>
<dbReference type="Pfam" id="PF05368">
    <property type="entry name" value="NmrA"/>
    <property type="match status" value="1"/>
</dbReference>
<dbReference type="InterPro" id="IPR008030">
    <property type="entry name" value="NmrA-like"/>
</dbReference>
<dbReference type="Gene3D" id="3.40.50.720">
    <property type="entry name" value="NAD(P)-binding Rossmann-like Domain"/>
    <property type="match status" value="1"/>
</dbReference>
<dbReference type="PANTHER" id="PTHR43162">
    <property type="match status" value="1"/>
</dbReference>
<keyword evidence="3" id="KW-1185">Reference proteome</keyword>
<evidence type="ECO:0000259" key="1">
    <source>
        <dbReference type="Pfam" id="PF05368"/>
    </source>
</evidence>
<gene>
    <name evidence="2" type="ORF">FV139_19700</name>
</gene>
<dbReference type="InterPro" id="IPR036291">
    <property type="entry name" value="NAD(P)-bd_dom_sf"/>
</dbReference>
<dbReference type="RefSeq" id="WP_148070208.1">
    <property type="nucleotide sequence ID" value="NZ_VRZA01000010.1"/>
</dbReference>
<sequence>MAGHTSALVTGARGKVGAAVLAALADNGFVGAGNQALAGVSRSGGDLSAVARVANFGDRDGLRQALAGVDRAFLMVPFGGSMRDHGRNFIDCAKDSGVRFVVRLSGLAAGPDSASAMGRLQSEVDAQLIASGIDYCILRCNSFMQNFSGIYQPMVSRGRLALAQGEGRIAFIDTRDIGRAAANILHNPEPYAGKVLDLNGPELLNNAQVAAQISAATGRDIDYVPISEERARAGYQKAGLPDWEVEVFTSLDRFLAVGGGEGSPDTLARVLGRAPRSFGDFCRDYRASWL</sequence>
<reference evidence="2 3" key="1">
    <citation type="submission" date="2019-08" db="EMBL/GenBank/DDBJ databases">
        <title>Parahaliea maris sp. nov., isolated from the surface seawater.</title>
        <authorList>
            <person name="Liu Y."/>
        </authorList>
    </citation>
    <scope>NUCLEOTIDE SEQUENCE [LARGE SCALE GENOMIC DNA]</scope>
    <source>
        <strain evidence="2 3">HSLHS9</strain>
    </source>
</reference>
<dbReference type="PANTHER" id="PTHR43162:SF1">
    <property type="entry name" value="PRESTALK A DIFFERENTIATION PROTEIN A"/>
    <property type="match status" value="1"/>
</dbReference>